<feature type="compositionally biased region" description="Low complexity" evidence="7">
    <location>
        <begin position="197"/>
        <end position="215"/>
    </location>
</feature>
<feature type="region of interest" description="Disordered" evidence="7">
    <location>
        <begin position="132"/>
        <end position="280"/>
    </location>
</feature>
<sequence length="349" mass="38383">MSSHNNNKYNIFSPYNISHLNTVSIDPPPAEMTPELADELDWWGNVKFTFDVPPGMGLLDDDFDVSTKVTKLKNDDVVNSNVVGVNTSAGVSGSTDGFQDFEILPQVFTSGLPQYITFTTTNPVVTHMQSLTPTIPTRTGNQMILPKQSSSTTEKKIAPAPSPITTTSTSSNRKNSGITKSSSSTSQRQDKKVVVATSDAPNSNSSDTSSKSAKSTVKLDDNKKVEEKDNAKTTTSATSTTSKTDKKDDNAEENKKTIDSDTAAKLAAEEDKRRRNTAASARFRIKKKMREQALEHTAKEMTAKAEMLEGKVKELELEVKWLRSLIVEKDARLLDIERPEKRRKLDSSS</sequence>
<gene>
    <name evidence="9" type="ORF">ALEPTO_LOCUS3731</name>
</gene>
<proteinExistence type="predicted"/>
<evidence type="ECO:0000256" key="2">
    <source>
        <dbReference type="ARBA" id="ARBA00023015"/>
    </source>
</evidence>
<feature type="compositionally biased region" description="Basic and acidic residues" evidence="7">
    <location>
        <begin position="217"/>
        <end position="231"/>
    </location>
</feature>
<keyword evidence="3" id="KW-0238">DNA-binding</keyword>
<dbReference type="PANTHER" id="PTHR13044">
    <property type="entry name" value="ACTIVATING TRANSCRIPTION FACTOR ATF 4/5"/>
    <property type="match status" value="1"/>
</dbReference>
<dbReference type="AlphaFoldDB" id="A0A9N9F3F3"/>
<evidence type="ECO:0000256" key="3">
    <source>
        <dbReference type="ARBA" id="ARBA00023125"/>
    </source>
</evidence>
<evidence type="ECO:0000259" key="8">
    <source>
        <dbReference type="PROSITE" id="PS50217"/>
    </source>
</evidence>
<keyword evidence="2" id="KW-0805">Transcription regulation</keyword>
<dbReference type="InterPro" id="IPR046347">
    <property type="entry name" value="bZIP_sf"/>
</dbReference>
<dbReference type="Pfam" id="PF07716">
    <property type="entry name" value="bZIP_2"/>
    <property type="match status" value="1"/>
</dbReference>
<feature type="compositionally biased region" description="Basic and acidic residues" evidence="7">
    <location>
        <begin position="243"/>
        <end position="259"/>
    </location>
</feature>
<feature type="compositionally biased region" description="Low complexity" evidence="7">
    <location>
        <begin position="232"/>
        <end position="242"/>
    </location>
</feature>
<dbReference type="GO" id="GO:0005634">
    <property type="term" value="C:nucleus"/>
    <property type="evidence" value="ECO:0007669"/>
    <property type="project" value="UniProtKB-SubCell"/>
</dbReference>
<keyword evidence="5" id="KW-0539">Nucleus</keyword>
<dbReference type="GO" id="GO:0001228">
    <property type="term" value="F:DNA-binding transcription activator activity, RNA polymerase II-specific"/>
    <property type="evidence" value="ECO:0007669"/>
    <property type="project" value="TreeGrafter"/>
</dbReference>
<evidence type="ECO:0000256" key="5">
    <source>
        <dbReference type="ARBA" id="ARBA00023242"/>
    </source>
</evidence>
<dbReference type="EMBL" id="CAJVPS010000744">
    <property type="protein sequence ID" value="CAG8506099.1"/>
    <property type="molecule type" value="Genomic_DNA"/>
</dbReference>
<dbReference type="PANTHER" id="PTHR13044:SF14">
    <property type="entry name" value="CRYPTOCEPHAL, ISOFORM A"/>
    <property type="match status" value="1"/>
</dbReference>
<comment type="caution">
    <text evidence="9">The sequence shown here is derived from an EMBL/GenBank/DDBJ whole genome shotgun (WGS) entry which is preliminary data.</text>
</comment>
<dbReference type="Gene3D" id="1.20.5.170">
    <property type="match status" value="1"/>
</dbReference>
<dbReference type="CDD" id="cd14705">
    <property type="entry name" value="bZIP_Zip1"/>
    <property type="match status" value="1"/>
</dbReference>
<evidence type="ECO:0000256" key="1">
    <source>
        <dbReference type="ARBA" id="ARBA00004123"/>
    </source>
</evidence>
<evidence type="ECO:0000256" key="7">
    <source>
        <dbReference type="SAM" id="MobiDB-lite"/>
    </source>
</evidence>
<keyword evidence="4" id="KW-0804">Transcription</keyword>
<feature type="coiled-coil region" evidence="6">
    <location>
        <begin position="291"/>
        <end position="325"/>
    </location>
</feature>
<keyword evidence="10" id="KW-1185">Reference proteome</keyword>
<feature type="domain" description="BZIP" evidence="8">
    <location>
        <begin position="270"/>
        <end position="329"/>
    </location>
</feature>
<dbReference type="OrthoDB" id="1939598at2759"/>
<dbReference type="SMART" id="SM00338">
    <property type="entry name" value="BRLZ"/>
    <property type="match status" value="1"/>
</dbReference>
<reference evidence="9" key="1">
    <citation type="submission" date="2021-06" db="EMBL/GenBank/DDBJ databases">
        <authorList>
            <person name="Kallberg Y."/>
            <person name="Tangrot J."/>
            <person name="Rosling A."/>
        </authorList>
    </citation>
    <scope>NUCLEOTIDE SEQUENCE</scope>
    <source>
        <strain evidence="9">FL130A</strain>
    </source>
</reference>
<dbReference type="PROSITE" id="PS50217">
    <property type="entry name" value="BZIP"/>
    <property type="match status" value="1"/>
</dbReference>
<organism evidence="9 10">
    <name type="scientific">Ambispora leptoticha</name>
    <dbReference type="NCBI Taxonomy" id="144679"/>
    <lineage>
        <taxon>Eukaryota</taxon>
        <taxon>Fungi</taxon>
        <taxon>Fungi incertae sedis</taxon>
        <taxon>Mucoromycota</taxon>
        <taxon>Glomeromycotina</taxon>
        <taxon>Glomeromycetes</taxon>
        <taxon>Archaeosporales</taxon>
        <taxon>Ambisporaceae</taxon>
        <taxon>Ambispora</taxon>
    </lineage>
</organism>
<comment type="subcellular location">
    <subcellularLocation>
        <location evidence="1">Nucleus</location>
    </subcellularLocation>
</comment>
<evidence type="ECO:0000313" key="10">
    <source>
        <dbReference type="Proteomes" id="UP000789508"/>
    </source>
</evidence>
<dbReference type="InterPro" id="IPR004827">
    <property type="entry name" value="bZIP"/>
</dbReference>
<dbReference type="Proteomes" id="UP000789508">
    <property type="component" value="Unassembled WGS sequence"/>
</dbReference>
<dbReference type="SUPFAM" id="SSF57959">
    <property type="entry name" value="Leucine zipper domain"/>
    <property type="match status" value="1"/>
</dbReference>
<evidence type="ECO:0000313" key="9">
    <source>
        <dbReference type="EMBL" id="CAG8506099.1"/>
    </source>
</evidence>
<feature type="compositionally biased region" description="Polar residues" evidence="7">
    <location>
        <begin position="132"/>
        <end position="152"/>
    </location>
</feature>
<dbReference type="GO" id="GO:0000977">
    <property type="term" value="F:RNA polymerase II transcription regulatory region sequence-specific DNA binding"/>
    <property type="evidence" value="ECO:0007669"/>
    <property type="project" value="TreeGrafter"/>
</dbReference>
<accession>A0A9N9F3F3</accession>
<evidence type="ECO:0000256" key="6">
    <source>
        <dbReference type="SAM" id="Coils"/>
    </source>
</evidence>
<dbReference type="PROSITE" id="PS00036">
    <property type="entry name" value="BZIP_BASIC"/>
    <property type="match status" value="1"/>
</dbReference>
<name>A0A9N9F3F3_9GLOM</name>
<protein>
    <submittedName>
        <fullName evidence="9">4894_t:CDS:1</fullName>
    </submittedName>
</protein>
<evidence type="ECO:0000256" key="4">
    <source>
        <dbReference type="ARBA" id="ARBA00023163"/>
    </source>
</evidence>
<keyword evidence="6" id="KW-0175">Coiled coil</keyword>